<evidence type="ECO:0000313" key="2">
    <source>
        <dbReference type="EMBL" id="NMO22286.1"/>
    </source>
</evidence>
<dbReference type="AlphaFoldDB" id="A0A848LWX7"/>
<gene>
    <name evidence="2" type="ORF">HG543_46645</name>
</gene>
<reference evidence="2 3" key="1">
    <citation type="submission" date="2020-04" db="EMBL/GenBank/DDBJ databases">
        <title>Draft genome of Pyxidicoccus fallax type strain.</title>
        <authorList>
            <person name="Whitworth D.E."/>
        </authorList>
    </citation>
    <scope>NUCLEOTIDE SEQUENCE [LARGE SCALE GENOMIC DNA]</scope>
    <source>
        <strain evidence="2 3">DSM 14698</strain>
    </source>
</reference>
<evidence type="ECO:0000313" key="3">
    <source>
        <dbReference type="Proteomes" id="UP000518300"/>
    </source>
</evidence>
<proteinExistence type="predicted"/>
<sequence>MSSGVMAAGLLFLSAAPAYAVGAEVEGAAQEKSREKSGIKGRRFDIYLKDRERVEVPHDLSAVSIYAWVQTRSGFVRYEGQGTAQGTFTVAGVPRGARYSLWVGDLYVSGTERELDLSREYLGRPDAAVPSEPTALTFNVDGLTPWRTGDTLQLFSGGAATALFDVQDSFEAGPLSEGDTRLQGALVDFSAQPFGTLIDGTRGDTALVTRLSAKVSGDKSYQAVTQVFRPAPFTMVAGQETVIQGSFQDVPQRELLVYDYRTSSFDTHLADVHPRAVPSATRASLFTVSVAPYTAKHGYYATAIPDVLAAPLEEGRPVPMTYGNPYPRDWPLVISFARYSSVAFSLNGTQPWVATGMFGTTAELSGSPYQRIEPLMSPVRDIRVDGVSADDDQALGSLTPTLRWAPPAVGRPGNHLVTFFRLTEDGTRTRIQGTVTFMTAERELTVPPGVLVPGAAYVARIQSLREGNVDLSRYLFRQDFPNAYAYAFTGILHAP</sequence>
<keyword evidence="1" id="KW-0732">Signal</keyword>
<accession>A0A848LWX7</accession>
<evidence type="ECO:0000256" key="1">
    <source>
        <dbReference type="SAM" id="SignalP"/>
    </source>
</evidence>
<protein>
    <submittedName>
        <fullName evidence="2">Uncharacterized protein</fullName>
    </submittedName>
</protein>
<dbReference type="RefSeq" id="WP_169351437.1">
    <property type="nucleotide sequence ID" value="NZ_JABBJJ010000405.1"/>
</dbReference>
<keyword evidence="3" id="KW-1185">Reference proteome</keyword>
<name>A0A848LWX7_9BACT</name>
<organism evidence="2 3">
    <name type="scientific">Pyxidicoccus fallax</name>
    <dbReference type="NCBI Taxonomy" id="394095"/>
    <lineage>
        <taxon>Bacteria</taxon>
        <taxon>Pseudomonadati</taxon>
        <taxon>Myxococcota</taxon>
        <taxon>Myxococcia</taxon>
        <taxon>Myxococcales</taxon>
        <taxon>Cystobacterineae</taxon>
        <taxon>Myxococcaceae</taxon>
        <taxon>Pyxidicoccus</taxon>
    </lineage>
</organism>
<feature type="chain" id="PRO_5032999524" evidence="1">
    <location>
        <begin position="21"/>
        <end position="495"/>
    </location>
</feature>
<dbReference type="EMBL" id="JABBJJ010000405">
    <property type="protein sequence ID" value="NMO22286.1"/>
    <property type="molecule type" value="Genomic_DNA"/>
</dbReference>
<feature type="signal peptide" evidence="1">
    <location>
        <begin position="1"/>
        <end position="20"/>
    </location>
</feature>
<dbReference type="Proteomes" id="UP000518300">
    <property type="component" value="Unassembled WGS sequence"/>
</dbReference>
<comment type="caution">
    <text evidence="2">The sequence shown here is derived from an EMBL/GenBank/DDBJ whole genome shotgun (WGS) entry which is preliminary data.</text>
</comment>